<dbReference type="Pfam" id="PF05050">
    <property type="entry name" value="Methyltransf_21"/>
    <property type="match status" value="1"/>
</dbReference>
<dbReference type="OrthoDB" id="9812600at2"/>
<sequence>MSVSTEHLFSIPYLRTRIRHSKLEYEIEIDVPVRGGHRPAVRCCLAGNYYEPFSHVNFKKILDYRKNGSAIHAGTFFGDMLHTYSRSARMVYAFEPVLENYVLAKQNAERLGLRNVVLVNAALSRENGIMSLSTHDAEGGFLGGASGFHNENIGRCELVPTFRIDDFKTEDICLIQLDVEGHELSALEGAANTITRHSPVILIEDNLKNCGPFLNNLDYAHCFTRGGLSYWARQADYDFVSTLRGDPQTG</sequence>
<dbReference type="InterPro" id="IPR029063">
    <property type="entry name" value="SAM-dependent_MTases_sf"/>
</dbReference>
<protein>
    <submittedName>
        <fullName evidence="2">FkbM family methyltransferase</fullName>
    </submittedName>
</protein>
<dbReference type="NCBIfam" id="TIGR01444">
    <property type="entry name" value="fkbM_fam"/>
    <property type="match status" value="1"/>
</dbReference>
<dbReference type="GO" id="GO:0008168">
    <property type="term" value="F:methyltransferase activity"/>
    <property type="evidence" value="ECO:0007669"/>
    <property type="project" value="UniProtKB-KW"/>
</dbReference>
<evidence type="ECO:0000259" key="1">
    <source>
        <dbReference type="Pfam" id="PF05050"/>
    </source>
</evidence>
<dbReference type="Gene3D" id="3.40.50.150">
    <property type="entry name" value="Vaccinia Virus protein VP39"/>
    <property type="match status" value="1"/>
</dbReference>
<name>A0A418SMV3_9RHOB</name>
<keyword evidence="3" id="KW-1185">Reference proteome</keyword>
<dbReference type="AlphaFoldDB" id="A0A418SMV3"/>
<keyword evidence="2" id="KW-0489">Methyltransferase</keyword>
<accession>A0A418SMV3</accession>
<gene>
    <name evidence="2" type="ORF">D3P04_21085</name>
</gene>
<organism evidence="2 3">
    <name type="scientific">Paracoccus onubensis</name>
    <dbReference type="NCBI Taxonomy" id="1675788"/>
    <lineage>
        <taxon>Bacteria</taxon>
        <taxon>Pseudomonadati</taxon>
        <taxon>Pseudomonadota</taxon>
        <taxon>Alphaproteobacteria</taxon>
        <taxon>Rhodobacterales</taxon>
        <taxon>Paracoccaceae</taxon>
        <taxon>Paracoccus</taxon>
    </lineage>
</organism>
<dbReference type="GO" id="GO:0032259">
    <property type="term" value="P:methylation"/>
    <property type="evidence" value="ECO:0007669"/>
    <property type="project" value="UniProtKB-KW"/>
</dbReference>
<dbReference type="InterPro" id="IPR006342">
    <property type="entry name" value="FkbM_mtfrase"/>
</dbReference>
<reference evidence="3" key="1">
    <citation type="submission" date="2018-09" db="EMBL/GenBank/DDBJ databases">
        <title>Acidovorax cavernicola nov. sp. isolated from Gruta de las Maravillas (Aracena, Spain).</title>
        <authorList>
            <person name="Jurado V."/>
            <person name="Gutierrez-Patricio S."/>
            <person name="Gonzalez-Pimentel J.L."/>
            <person name="Miller A.Z."/>
            <person name="Laiz L."/>
            <person name="Saiz-Jimenez C."/>
        </authorList>
    </citation>
    <scope>NUCLEOTIDE SEQUENCE [LARGE SCALE GENOMIC DNA]</scope>
    <source>
        <strain evidence="3">1011MAR3C25</strain>
    </source>
</reference>
<dbReference type="PANTHER" id="PTHR34203">
    <property type="entry name" value="METHYLTRANSFERASE, FKBM FAMILY PROTEIN"/>
    <property type="match status" value="1"/>
</dbReference>
<dbReference type="RefSeq" id="WP_119751853.1">
    <property type="nucleotide sequence ID" value="NZ_QZCG01000018.1"/>
</dbReference>
<keyword evidence="2" id="KW-0808">Transferase</keyword>
<comment type="caution">
    <text evidence="2">The sequence shown here is derived from an EMBL/GenBank/DDBJ whole genome shotgun (WGS) entry which is preliminary data.</text>
</comment>
<evidence type="ECO:0000313" key="3">
    <source>
        <dbReference type="Proteomes" id="UP000284202"/>
    </source>
</evidence>
<evidence type="ECO:0000313" key="2">
    <source>
        <dbReference type="EMBL" id="RJE82227.1"/>
    </source>
</evidence>
<feature type="domain" description="Methyltransferase FkbM" evidence="1">
    <location>
        <begin position="84"/>
        <end position="206"/>
    </location>
</feature>
<dbReference type="SUPFAM" id="SSF53335">
    <property type="entry name" value="S-adenosyl-L-methionine-dependent methyltransferases"/>
    <property type="match status" value="1"/>
</dbReference>
<dbReference type="InterPro" id="IPR052514">
    <property type="entry name" value="SAM-dependent_MTase"/>
</dbReference>
<dbReference type="Proteomes" id="UP000284202">
    <property type="component" value="Unassembled WGS sequence"/>
</dbReference>
<dbReference type="PANTHER" id="PTHR34203:SF15">
    <property type="entry name" value="SLL1173 PROTEIN"/>
    <property type="match status" value="1"/>
</dbReference>
<dbReference type="EMBL" id="QZCG01000018">
    <property type="protein sequence ID" value="RJE82227.1"/>
    <property type="molecule type" value="Genomic_DNA"/>
</dbReference>
<proteinExistence type="predicted"/>